<keyword evidence="2" id="KW-1185">Reference proteome</keyword>
<comment type="caution">
    <text evidence="1">The sequence shown here is derived from an EMBL/GenBank/DDBJ whole genome shotgun (WGS) entry which is preliminary data.</text>
</comment>
<evidence type="ECO:0000313" key="2">
    <source>
        <dbReference type="Proteomes" id="UP001189122"/>
    </source>
</evidence>
<reference evidence="2" key="1">
    <citation type="journal article" date="2020" name="Sci. Rep.">
        <title>Chromosome-scale genome assembly for the duckweed Spirodela intermedia, integrating cytogenetic maps, PacBio and Oxford Nanopore libraries.</title>
        <authorList>
            <person name="Hoang P.T.N."/>
            <person name="Fiebig A."/>
            <person name="Novak P."/>
            <person name="Macas J."/>
            <person name="Cao H.X."/>
            <person name="Stepanenko A."/>
            <person name="Chen G."/>
            <person name="Borisjuk N."/>
            <person name="Scholz U."/>
            <person name="Schubert I."/>
        </authorList>
    </citation>
    <scope>NUCLEOTIDE SEQUENCE [LARGE SCALE GENOMIC DNA]</scope>
</reference>
<dbReference type="EMBL" id="CACRZD030000091">
    <property type="protein sequence ID" value="CAA6674249.1"/>
    <property type="molecule type" value="Genomic_DNA"/>
</dbReference>
<organism evidence="1 2">
    <name type="scientific">Spirodela intermedia</name>
    <name type="common">Intermediate duckweed</name>
    <dbReference type="NCBI Taxonomy" id="51605"/>
    <lineage>
        <taxon>Eukaryota</taxon>
        <taxon>Viridiplantae</taxon>
        <taxon>Streptophyta</taxon>
        <taxon>Embryophyta</taxon>
        <taxon>Tracheophyta</taxon>
        <taxon>Spermatophyta</taxon>
        <taxon>Magnoliopsida</taxon>
        <taxon>Liliopsida</taxon>
        <taxon>Araceae</taxon>
        <taxon>Lemnoideae</taxon>
        <taxon>Spirodela</taxon>
    </lineage>
</organism>
<accession>A0ABN7E8Q4</accession>
<name>A0ABN7E8Q4_SPIIN</name>
<protein>
    <submittedName>
        <fullName evidence="1">Uncharacterized protein</fullName>
    </submittedName>
</protein>
<evidence type="ECO:0000313" key="1">
    <source>
        <dbReference type="EMBL" id="CAA6674249.1"/>
    </source>
</evidence>
<proteinExistence type="predicted"/>
<dbReference type="Proteomes" id="UP001189122">
    <property type="component" value="Unassembled WGS sequence"/>
</dbReference>
<sequence length="60" mass="6592">MYERGAGLNQGPKMVRKGRSWARARWSSRLGSDQAVGGWVRLSWSGLGRFAVSRAGCLLP</sequence>
<gene>
    <name evidence="1" type="ORF">SI7747_UN020607</name>
</gene>